<feature type="transmembrane region" description="Helical" evidence="1">
    <location>
        <begin position="12"/>
        <end position="33"/>
    </location>
</feature>
<evidence type="ECO:0000313" key="3">
    <source>
        <dbReference type="EMBL" id="PRR72140.1"/>
    </source>
</evidence>
<evidence type="ECO:0000256" key="1">
    <source>
        <dbReference type="SAM" id="Phobius"/>
    </source>
</evidence>
<keyword evidence="1" id="KW-1133">Transmembrane helix</keyword>
<organism evidence="3 4">
    <name type="scientific">Neomoorella stamsii</name>
    <dbReference type="NCBI Taxonomy" id="1266720"/>
    <lineage>
        <taxon>Bacteria</taxon>
        <taxon>Bacillati</taxon>
        <taxon>Bacillota</taxon>
        <taxon>Clostridia</taxon>
        <taxon>Neomoorellales</taxon>
        <taxon>Neomoorellaceae</taxon>
        <taxon>Neomoorella</taxon>
    </lineage>
</organism>
<gene>
    <name evidence="3" type="primary">fhaB</name>
    <name evidence="3" type="ORF">MOST_18500</name>
</gene>
<dbReference type="SMART" id="SM00240">
    <property type="entry name" value="FHA"/>
    <property type="match status" value="1"/>
</dbReference>
<dbReference type="PROSITE" id="PS50006">
    <property type="entry name" value="FHA_DOMAIN"/>
    <property type="match status" value="1"/>
</dbReference>
<keyword evidence="4" id="KW-1185">Reference proteome</keyword>
<dbReference type="InterPro" id="IPR008984">
    <property type="entry name" value="SMAD_FHA_dom_sf"/>
</dbReference>
<reference evidence="3 4" key="1">
    <citation type="submission" date="2018-03" db="EMBL/GenBank/DDBJ databases">
        <title>Genome sequence of Moorella stamsii DSM 26217.</title>
        <authorList>
            <person name="Poehlein A."/>
            <person name="Daniel R."/>
        </authorList>
    </citation>
    <scope>NUCLEOTIDE SEQUENCE [LARGE SCALE GENOMIC DNA]</scope>
    <source>
        <strain evidence="4">DSM 26217</strain>
    </source>
</reference>
<protein>
    <submittedName>
        <fullName evidence="3">FHA domain-containing protein FhaB</fullName>
    </submittedName>
</protein>
<dbReference type="InterPro" id="IPR050923">
    <property type="entry name" value="Cell_Proc_Reg/RNA_Proc"/>
</dbReference>
<feature type="domain" description="FHA" evidence="2">
    <location>
        <begin position="75"/>
        <end position="124"/>
    </location>
</feature>
<accession>A0A9X7J1W1</accession>
<dbReference type="InterPro" id="IPR000253">
    <property type="entry name" value="FHA_dom"/>
</dbReference>
<comment type="caution">
    <text evidence="3">The sequence shown here is derived from an EMBL/GenBank/DDBJ whole genome shotgun (WGS) entry which is preliminary data.</text>
</comment>
<keyword evidence="1" id="KW-0472">Membrane</keyword>
<dbReference type="SUPFAM" id="SSF49879">
    <property type="entry name" value="SMAD/FHA domain"/>
    <property type="match status" value="1"/>
</dbReference>
<dbReference type="AlphaFoldDB" id="A0A9X7J1W1"/>
<dbReference type="EMBL" id="PVXL01000046">
    <property type="protein sequence ID" value="PRR72140.1"/>
    <property type="molecule type" value="Genomic_DNA"/>
</dbReference>
<keyword evidence="1" id="KW-0812">Transmembrane</keyword>
<dbReference type="Proteomes" id="UP000239430">
    <property type="component" value="Unassembled WGS sequence"/>
</dbReference>
<proteinExistence type="predicted"/>
<dbReference type="CDD" id="cd00060">
    <property type="entry name" value="FHA"/>
    <property type="match status" value="1"/>
</dbReference>
<evidence type="ECO:0000313" key="4">
    <source>
        <dbReference type="Proteomes" id="UP000239430"/>
    </source>
</evidence>
<name>A0A9X7J1W1_9FIRM</name>
<dbReference type="Gene3D" id="2.60.200.20">
    <property type="match status" value="1"/>
</dbReference>
<sequence length="163" mass="18303">MVTLAEILLAGLRFVFVVLIYLFLWHVLRLMYLELGPGHTLKRSPAARGRPVLTVLEAKNGNIKRGERYFLGENITIGRDKHNDIVINDIHVSARHAVITRSGEEWQLLDLDSTNGTYVNGQLLTGPQSLRPGDQVRIGGVTFKVGWEDASRRPFPYRTGAAR</sequence>
<dbReference type="Pfam" id="PF00498">
    <property type="entry name" value="FHA"/>
    <property type="match status" value="1"/>
</dbReference>
<evidence type="ECO:0000259" key="2">
    <source>
        <dbReference type="PROSITE" id="PS50006"/>
    </source>
</evidence>
<dbReference type="PANTHER" id="PTHR23308">
    <property type="entry name" value="NUCLEAR INHIBITOR OF PROTEIN PHOSPHATASE-1"/>
    <property type="match status" value="1"/>
</dbReference>